<keyword evidence="6" id="KW-1185">Reference proteome</keyword>
<feature type="chain" id="PRO_5011465308" evidence="3">
    <location>
        <begin position="27"/>
        <end position="565"/>
    </location>
</feature>
<protein>
    <submittedName>
        <fullName evidence="5">Imidazolonepropionase</fullName>
    </submittedName>
</protein>
<dbReference type="InterPro" id="IPR011059">
    <property type="entry name" value="Metal-dep_hydrolase_composite"/>
</dbReference>
<accession>A0A1I6YGV3</accession>
<dbReference type="RefSeq" id="WP_244545442.1">
    <property type="nucleotide sequence ID" value="NZ_FPBF01000001.1"/>
</dbReference>
<proteinExistence type="predicted"/>
<feature type="compositionally biased region" description="Basic and acidic residues" evidence="2">
    <location>
        <begin position="105"/>
        <end position="114"/>
    </location>
</feature>
<dbReference type="EMBL" id="FPBF01000001">
    <property type="protein sequence ID" value="SFT49571.1"/>
    <property type="molecule type" value="Genomic_DNA"/>
</dbReference>
<name>A0A1I6YGV3_9BACT</name>
<dbReference type="SUPFAM" id="SSF51556">
    <property type="entry name" value="Metallo-dependent hydrolases"/>
    <property type="match status" value="1"/>
</dbReference>
<dbReference type="Gene3D" id="3.20.20.140">
    <property type="entry name" value="Metal-dependent hydrolases"/>
    <property type="match status" value="1"/>
</dbReference>
<evidence type="ECO:0000256" key="3">
    <source>
        <dbReference type="SAM" id="SignalP"/>
    </source>
</evidence>
<dbReference type="InterPro" id="IPR032466">
    <property type="entry name" value="Metal_Hydrolase"/>
</dbReference>
<evidence type="ECO:0000259" key="4">
    <source>
        <dbReference type="Pfam" id="PF01979"/>
    </source>
</evidence>
<dbReference type="PANTHER" id="PTHR43135:SF3">
    <property type="entry name" value="ALPHA-D-RIBOSE 1-METHYLPHOSPHONATE 5-TRIPHOSPHATE DIPHOSPHATASE"/>
    <property type="match status" value="1"/>
</dbReference>
<evidence type="ECO:0000313" key="5">
    <source>
        <dbReference type="EMBL" id="SFT49571.1"/>
    </source>
</evidence>
<dbReference type="Pfam" id="PF01979">
    <property type="entry name" value="Amidohydro_1"/>
    <property type="match status" value="1"/>
</dbReference>
<sequence length="565" mass="59584">MKKPLLYAGVFCIMVSGLFSYTSAQAQSDPTGKKPITDTYAITNATVFTSPGQAGVKATVLIKDGLIQGVGSNLTLPKETKTIAGDSLFIYPGFIAGASDVGITRPKDPDRPDDFVSSNPPDEIAGITPWRSAVDQFSIKDSKVDDLRKVGFTVAQITPDGGMIAGKTAIILLGSENSTNLLKENTALAANFRGSRGMYPGTAVGVMAKFREVYDNTKLTSERSQKYSTVAGLKRPEITPTYSAMQEVTSGQIPVMFTTSSELEIRRAINLQKEKGFKLVLTGLEEYEGVLDVIKASGAAVLVKLEIPDDKAIKAMKDDASEEVKALNARVKKAYDDAIAQASKLEEAGIPFAFSTVGVKSGDIMKALQKMIENSLSEEAALAALTTNPASILGLSKVAGSIEKGKMANLILSTDSLFAEDSQIKHVVVDGIIFDYETKPKKKASTGGNSDGSVKIDGNWEYTSESPAGSGTGVLAIQKDGTSYTGTITYDDPSGSGKATAPISNVVLDGSSLSFSFTVTANGMEILVNVTGEVSEGSYDATMSVGEFGSFPFNGTLTPTLIANK</sequence>
<gene>
    <name evidence="5" type="ORF">SAMN04489724_0997</name>
</gene>
<feature type="domain" description="Amidohydrolase-related" evidence="4">
    <location>
        <begin position="283"/>
        <end position="431"/>
    </location>
</feature>
<dbReference type="GO" id="GO:0016810">
    <property type="term" value="F:hydrolase activity, acting on carbon-nitrogen (but not peptide) bonds"/>
    <property type="evidence" value="ECO:0007669"/>
    <property type="project" value="InterPro"/>
</dbReference>
<feature type="coiled-coil region" evidence="1">
    <location>
        <begin position="317"/>
        <end position="348"/>
    </location>
</feature>
<evidence type="ECO:0000256" key="2">
    <source>
        <dbReference type="SAM" id="MobiDB-lite"/>
    </source>
</evidence>
<dbReference type="AlphaFoldDB" id="A0A1I6YGV3"/>
<dbReference type="Proteomes" id="UP000199673">
    <property type="component" value="Unassembled WGS sequence"/>
</dbReference>
<keyword evidence="1" id="KW-0175">Coiled coil</keyword>
<dbReference type="SUPFAM" id="SSF51338">
    <property type="entry name" value="Composite domain of metallo-dependent hydrolases"/>
    <property type="match status" value="1"/>
</dbReference>
<dbReference type="InterPro" id="IPR051781">
    <property type="entry name" value="Metallo-dep_Hydrolase"/>
</dbReference>
<reference evidence="6" key="1">
    <citation type="submission" date="2016-10" db="EMBL/GenBank/DDBJ databases">
        <authorList>
            <person name="Varghese N."/>
            <person name="Submissions S."/>
        </authorList>
    </citation>
    <scope>NUCLEOTIDE SEQUENCE [LARGE SCALE GENOMIC DNA]</scope>
    <source>
        <strain evidence="6">DSM 23445</strain>
    </source>
</reference>
<evidence type="ECO:0000256" key="1">
    <source>
        <dbReference type="SAM" id="Coils"/>
    </source>
</evidence>
<evidence type="ECO:0000313" key="6">
    <source>
        <dbReference type="Proteomes" id="UP000199673"/>
    </source>
</evidence>
<dbReference type="PANTHER" id="PTHR43135">
    <property type="entry name" value="ALPHA-D-RIBOSE 1-METHYLPHOSPHONATE 5-TRIPHOSPHATE DIPHOSPHATASE"/>
    <property type="match status" value="1"/>
</dbReference>
<dbReference type="InterPro" id="IPR006680">
    <property type="entry name" value="Amidohydro-rel"/>
</dbReference>
<keyword evidence="3" id="KW-0732">Signal</keyword>
<feature type="signal peptide" evidence="3">
    <location>
        <begin position="1"/>
        <end position="26"/>
    </location>
</feature>
<feature type="region of interest" description="Disordered" evidence="2">
    <location>
        <begin position="102"/>
        <end position="122"/>
    </location>
</feature>
<dbReference type="STRING" id="305507.SAMN04489724_0997"/>
<organism evidence="5 6">
    <name type="scientific">Algoriphagus locisalis</name>
    <dbReference type="NCBI Taxonomy" id="305507"/>
    <lineage>
        <taxon>Bacteria</taxon>
        <taxon>Pseudomonadati</taxon>
        <taxon>Bacteroidota</taxon>
        <taxon>Cytophagia</taxon>
        <taxon>Cytophagales</taxon>
        <taxon>Cyclobacteriaceae</taxon>
        <taxon>Algoriphagus</taxon>
    </lineage>
</organism>